<proteinExistence type="predicted"/>
<comment type="caution">
    <text evidence="1">The sequence shown here is derived from an EMBL/GenBank/DDBJ whole genome shotgun (WGS) entry which is preliminary data.</text>
</comment>
<dbReference type="Proteomes" id="UP000240912">
    <property type="component" value="Unassembled WGS sequence"/>
</dbReference>
<reference evidence="1 2" key="1">
    <citation type="submission" date="2018-03" db="EMBL/GenBank/DDBJ databases">
        <authorList>
            <person name="Keele B.F."/>
        </authorList>
    </citation>
    <scope>NUCLEOTIDE SEQUENCE [LARGE SCALE GENOMIC DNA]</scope>
    <source>
        <strain evidence="1 2">YL28-9</strain>
    </source>
</reference>
<dbReference type="Pfam" id="PF25593">
    <property type="entry name" value="GldD_lipo"/>
    <property type="match status" value="1"/>
</dbReference>
<evidence type="ECO:0000313" key="1">
    <source>
        <dbReference type="EMBL" id="PST83995.1"/>
    </source>
</evidence>
<dbReference type="RefSeq" id="WP_107213976.1">
    <property type="nucleotide sequence ID" value="NZ_KZ686268.1"/>
</dbReference>
<gene>
    <name evidence="1" type="ORF">C7T94_04460</name>
</gene>
<keyword evidence="2" id="KW-1185">Reference proteome</keyword>
<dbReference type="EMBL" id="PYLS01000004">
    <property type="protein sequence ID" value="PST83995.1"/>
    <property type="molecule type" value="Genomic_DNA"/>
</dbReference>
<dbReference type="InterPro" id="IPR019850">
    <property type="entry name" value="GldD-like"/>
</dbReference>
<dbReference type="OrthoDB" id="679501at2"/>
<evidence type="ECO:0000313" key="2">
    <source>
        <dbReference type="Proteomes" id="UP000240912"/>
    </source>
</evidence>
<organism evidence="1 2">
    <name type="scientific">Pedobacter yulinensis</name>
    <dbReference type="NCBI Taxonomy" id="2126353"/>
    <lineage>
        <taxon>Bacteria</taxon>
        <taxon>Pseudomonadati</taxon>
        <taxon>Bacteroidota</taxon>
        <taxon>Sphingobacteriia</taxon>
        <taxon>Sphingobacteriales</taxon>
        <taxon>Sphingobacteriaceae</taxon>
        <taxon>Pedobacter</taxon>
    </lineage>
</organism>
<sequence length="179" mass="20221">MLFPLLVILFSCKNTTKPEPIYLPVSTARYNFVIPAGSTLKPSRADNTLSEWHVLQFDSLNAELYLTYTQLGKERKLDKLVDDAASMAVKHARFATALDRQSFSDAGRAVWGNYFRISGQTASPIQFFATDSSRNWLRGALYLTRPDSSGTRIHLLEADIKKMLGSLRWKKTTTQINTQ</sequence>
<protein>
    <recommendedName>
        <fullName evidence="3">Gliding motility lipoprotein GldD</fullName>
    </recommendedName>
</protein>
<evidence type="ECO:0008006" key="3">
    <source>
        <dbReference type="Google" id="ProtNLM"/>
    </source>
</evidence>
<dbReference type="AlphaFoldDB" id="A0A2T3HNH1"/>
<name>A0A2T3HNH1_9SPHI</name>
<accession>A0A2T3HNH1</accession>